<dbReference type="AlphaFoldDB" id="A0A1G1WMV3"/>
<dbReference type="SUPFAM" id="SSF54001">
    <property type="entry name" value="Cysteine proteinases"/>
    <property type="match status" value="1"/>
</dbReference>
<accession>A0A1G1WMV3</accession>
<dbReference type="PANTHER" id="PTHR33490">
    <property type="entry name" value="BLR5614 PROTEIN-RELATED"/>
    <property type="match status" value="1"/>
</dbReference>
<comment type="caution">
    <text evidence="3">The sequence shown here is derived from an EMBL/GenBank/DDBJ whole genome shotgun (WGS) entry which is preliminary data.</text>
</comment>
<dbReference type="SMART" id="SM00460">
    <property type="entry name" value="TGc"/>
    <property type="match status" value="1"/>
</dbReference>
<evidence type="ECO:0000256" key="1">
    <source>
        <dbReference type="SAM" id="Phobius"/>
    </source>
</evidence>
<dbReference type="Gene3D" id="3.10.620.30">
    <property type="match status" value="1"/>
</dbReference>
<proteinExistence type="predicted"/>
<reference evidence="3 4" key="1">
    <citation type="journal article" date="2016" name="Nat. Commun.">
        <title>Thousands of microbial genomes shed light on interconnected biogeochemical processes in an aquifer system.</title>
        <authorList>
            <person name="Anantharaman K."/>
            <person name="Brown C.T."/>
            <person name="Hug L.A."/>
            <person name="Sharon I."/>
            <person name="Castelle C.J."/>
            <person name="Probst A.J."/>
            <person name="Thomas B.C."/>
            <person name="Singh A."/>
            <person name="Wilkins M.J."/>
            <person name="Karaoz U."/>
            <person name="Brodie E.L."/>
            <person name="Williams K.H."/>
            <person name="Hubbard S.S."/>
            <person name="Banfield J.F."/>
        </authorList>
    </citation>
    <scope>NUCLEOTIDE SEQUENCE [LARGE SCALE GENOMIC DNA]</scope>
</reference>
<evidence type="ECO:0000259" key="2">
    <source>
        <dbReference type="SMART" id="SM00460"/>
    </source>
</evidence>
<evidence type="ECO:0000313" key="3">
    <source>
        <dbReference type="EMBL" id="OGY29078.1"/>
    </source>
</evidence>
<dbReference type="InterPro" id="IPR002931">
    <property type="entry name" value="Transglutaminase-like"/>
</dbReference>
<keyword evidence="1" id="KW-0812">Transmembrane</keyword>
<dbReference type="STRING" id="1802603.A3F35_02065"/>
<sequence length="636" mass="70269">MTFQKKFKQLFFCSILLLLLVISSLFPGRVFSAEFSTGYDIKFTFDTSGRAHVVQKISLKNKTDDLYASEYTLTIGSNRVSEVAASDRLGGVPVSTLTKDQSTSITAKMNDKVVGLGKVATLTINYTIDDLALKHGLIWEVNIPKIVTQEEVDSYSLRLSIPESFGSLHSIVPTPGSTESGSGQTTYVFDKNAVSYNISSSFGKVQQFKFDLKYRLKNNNILSGLGTIALPPDTNQQQIFLKSISPSPKRLYSDADGNFLADFLVKGRSNLEISVAGYVKISDQTEELQKVKETDQETLAKYLKADKYWETQDAAIQKKAKELSSIGEIYKFVTTNLKYNYNRLEQSVPDRFGAAKALQNPTNAICTDFTDLFIALARAKGIPAREIEGYAYSDNANTRPIKVGGLEATNILHAWPEYFDKTKSRWIAVDPTWESTTGGVNYFDKLDTNHFAFVIHGSSSQWPVPAGGYKINGNETDDLKVEFNTDEVNFGPDLVASFEFQNVIGGLPSSGKVVIRNSTGRAVLTPKIKFSISGAKITSGESASESTFLPFETKTYEVKLTAGSLTNTKKLASSVTVDGWVGKDVFEKKFSTSFLVHPFFLSVNPVSILALATSGLLIFIYPPVFRKIRNRLNKRS</sequence>
<gene>
    <name evidence="3" type="ORF">A3F35_02065</name>
</gene>
<feature type="transmembrane region" description="Helical" evidence="1">
    <location>
        <begin position="599"/>
        <end position="621"/>
    </location>
</feature>
<organism evidence="3 4">
    <name type="scientific">Candidatus Woykebacteria bacterium RIFCSPHIGHO2_12_FULL_45_10</name>
    <dbReference type="NCBI Taxonomy" id="1802603"/>
    <lineage>
        <taxon>Bacteria</taxon>
        <taxon>Candidatus Woykeibacteriota</taxon>
    </lineage>
</organism>
<feature type="domain" description="Transglutaminase-like" evidence="2">
    <location>
        <begin position="358"/>
        <end position="433"/>
    </location>
</feature>
<protein>
    <recommendedName>
        <fullName evidence="2">Transglutaminase-like domain-containing protein</fullName>
    </recommendedName>
</protein>
<keyword evidence="1" id="KW-0472">Membrane</keyword>
<keyword evidence="1" id="KW-1133">Transmembrane helix</keyword>
<dbReference type="EMBL" id="MHCZ01000042">
    <property type="protein sequence ID" value="OGY29078.1"/>
    <property type="molecule type" value="Genomic_DNA"/>
</dbReference>
<evidence type="ECO:0000313" key="4">
    <source>
        <dbReference type="Proteomes" id="UP000178068"/>
    </source>
</evidence>
<name>A0A1G1WMV3_9BACT</name>
<dbReference type="InterPro" id="IPR038765">
    <property type="entry name" value="Papain-like_cys_pep_sf"/>
</dbReference>
<dbReference type="Proteomes" id="UP000178068">
    <property type="component" value="Unassembled WGS sequence"/>
</dbReference>
<dbReference type="Pfam" id="PF01841">
    <property type="entry name" value="Transglut_core"/>
    <property type="match status" value="1"/>
</dbReference>